<sequence length="65" mass="6236">MLSDGRATAGDDPVEAAAMLDELVVLAPSDDLDSAAELAGAVGGRCVGVSGPSAVPEALAEALLG</sequence>
<organism evidence="1">
    <name type="scientific">freshwater metagenome</name>
    <dbReference type="NCBI Taxonomy" id="449393"/>
    <lineage>
        <taxon>unclassified sequences</taxon>
        <taxon>metagenomes</taxon>
        <taxon>ecological metagenomes</taxon>
    </lineage>
</organism>
<gene>
    <name evidence="1" type="ORF">UFOPK2000_00938</name>
</gene>
<proteinExistence type="predicted"/>
<name>A0A6J6JCY3_9ZZZZ</name>
<reference evidence="1" key="1">
    <citation type="submission" date="2020-05" db="EMBL/GenBank/DDBJ databases">
        <authorList>
            <person name="Chiriac C."/>
            <person name="Salcher M."/>
            <person name="Ghai R."/>
            <person name="Kavagutti S V."/>
        </authorList>
    </citation>
    <scope>NUCLEOTIDE SEQUENCE</scope>
</reference>
<accession>A0A6J6JCY3</accession>
<dbReference type="AlphaFoldDB" id="A0A6J6JCY3"/>
<protein>
    <submittedName>
        <fullName evidence="1">Unannotated protein</fullName>
    </submittedName>
</protein>
<evidence type="ECO:0000313" key="1">
    <source>
        <dbReference type="EMBL" id="CAB4634508.1"/>
    </source>
</evidence>
<dbReference type="EMBL" id="CAEZVK010000094">
    <property type="protein sequence ID" value="CAB4634508.1"/>
    <property type="molecule type" value="Genomic_DNA"/>
</dbReference>